<evidence type="ECO:0000313" key="2">
    <source>
        <dbReference type="EMBL" id="ELY70959.1"/>
    </source>
</evidence>
<dbReference type="AlphaFoldDB" id="L9YA57"/>
<sequence length="68" mass="7589">MDSFKWVSAHLPTMTDSTDDSPDCRQCGNPVEPSSEQRVVTTVEDGATVYRHFCTDDCLEEWESSTSA</sequence>
<organism evidence="2 3">
    <name type="scientific">Natrinema versiforme JCM 10478</name>
    <dbReference type="NCBI Taxonomy" id="1227496"/>
    <lineage>
        <taxon>Archaea</taxon>
        <taxon>Methanobacteriati</taxon>
        <taxon>Methanobacteriota</taxon>
        <taxon>Stenosarchaea group</taxon>
        <taxon>Halobacteria</taxon>
        <taxon>Halobacteriales</taxon>
        <taxon>Natrialbaceae</taxon>
        <taxon>Natrinema</taxon>
    </lineage>
</organism>
<accession>L9YA57</accession>
<evidence type="ECO:0000256" key="1">
    <source>
        <dbReference type="SAM" id="MobiDB-lite"/>
    </source>
</evidence>
<dbReference type="EMBL" id="AOID01000005">
    <property type="protein sequence ID" value="ELY70959.1"/>
    <property type="molecule type" value="Genomic_DNA"/>
</dbReference>
<dbReference type="Proteomes" id="UP000011632">
    <property type="component" value="Unassembled WGS sequence"/>
</dbReference>
<feature type="region of interest" description="Disordered" evidence="1">
    <location>
        <begin position="1"/>
        <end position="40"/>
    </location>
</feature>
<gene>
    <name evidence="2" type="ORF">C489_01336</name>
</gene>
<proteinExistence type="predicted"/>
<dbReference type="Pfam" id="PF24461">
    <property type="entry name" value="DUF7576"/>
    <property type="match status" value="1"/>
</dbReference>
<comment type="caution">
    <text evidence="2">The sequence shown here is derived from an EMBL/GenBank/DDBJ whole genome shotgun (WGS) entry which is preliminary data.</text>
</comment>
<dbReference type="InterPro" id="IPR055998">
    <property type="entry name" value="DUF7576"/>
</dbReference>
<dbReference type="OrthoDB" id="169264at2157"/>
<dbReference type="PATRIC" id="fig|1227496.3.peg.277"/>
<reference evidence="2 3" key="1">
    <citation type="journal article" date="2014" name="PLoS Genet.">
        <title>Phylogenetically driven sequencing of extremely halophilic archaea reveals strategies for static and dynamic osmo-response.</title>
        <authorList>
            <person name="Becker E.A."/>
            <person name="Seitzer P.M."/>
            <person name="Tritt A."/>
            <person name="Larsen D."/>
            <person name="Krusor M."/>
            <person name="Yao A.I."/>
            <person name="Wu D."/>
            <person name="Madern D."/>
            <person name="Eisen J.A."/>
            <person name="Darling A.E."/>
            <person name="Facciotti M.T."/>
        </authorList>
    </citation>
    <scope>NUCLEOTIDE SEQUENCE [LARGE SCALE GENOMIC DNA]</scope>
    <source>
        <strain evidence="2 3">JCM 10478</strain>
    </source>
</reference>
<keyword evidence="3" id="KW-1185">Reference proteome</keyword>
<dbReference type="RefSeq" id="WP_006429294.1">
    <property type="nucleotide sequence ID" value="NZ_AOID01000005.1"/>
</dbReference>
<evidence type="ECO:0000313" key="3">
    <source>
        <dbReference type="Proteomes" id="UP000011632"/>
    </source>
</evidence>
<name>L9YA57_9EURY</name>
<protein>
    <recommendedName>
        <fullName evidence="4">TRASH domain-containing protein</fullName>
    </recommendedName>
</protein>
<evidence type="ECO:0008006" key="4">
    <source>
        <dbReference type="Google" id="ProtNLM"/>
    </source>
</evidence>